<dbReference type="EMBL" id="CP023067">
    <property type="protein sequence ID" value="ASY64478.1"/>
    <property type="molecule type" value="Genomic_DNA"/>
</dbReference>
<evidence type="ECO:0000313" key="2">
    <source>
        <dbReference type="Proteomes" id="UP000217211"/>
    </source>
</evidence>
<accession>A0A249PEX7</accession>
<evidence type="ECO:0000313" key="1">
    <source>
        <dbReference type="EMBL" id="ASY64478.1"/>
    </source>
</evidence>
<gene>
    <name evidence="1" type="ORF">SJ05684_c30540</name>
</gene>
<sequence length="216" mass="24780">MATLPVFLCALLAYPDFVTLPAMDKLTIINHALIATGNDPVNVLNDPSDEYRVANDAFDRWIRFLAARHSWPFAMTTELLVRVPDADNKSRRYSKNGFRLPQNTLHVKEVFKDTRNLTDYEIIGTVLSCNYDSEIYAAVVKMPPDQDWHPMAEEVLTRYVEAGCLRGLNEEFSEATRREQSAELLLEEARPHIDQQNPARNIYKSKIAAARRTRRI</sequence>
<dbReference type="Proteomes" id="UP000217211">
    <property type="component" value="Chromosome"/>
</dbReference>
<organism evidence="1 2">
    <name type="scientific">Sinorhizobium sojae CCBAU 05684</name>
    <dbReference type="NCBI Taxonomy" id="716928"/>
    <lineage>
        <taxon>Bacteria</taxon>
        <taxon>Pseudomonadati</taxon>
        <taxon>Pseudomonadota</taxon>
        <taxon>Alphaproteobacteria</taxon>
        <taxon>Hyphomicrobiales</taxon>
        <taxon>Rhizobiaceae</taxon>
        <taxon>Sinorhizobium/Ensifer group</taxon>
        <taxon>Sinorhizobium</taxon>
    </lineage>
</organism>
<name>A0A249PEX7_9HYPH</name>
<dbReference type="eggNOG" id="ENOG503129Q">
    <property type="taxonomic scope" value="Bacteria"/>
</dbReference>
<dbReference type="KEGG" id="esj:SJ05684_c30540"/>
<dbReference type="AlphaFoldDB" id="A0A249PEX7"/>
<keyword evidence="2" id="KW-1185">Reference proteome</keyword>
<protein>
    <submittedName>
        <fullName evidence="1">Uncharacterized protein</fullName>
    </submittedName>
</protein>
<proteinExistence type="predicted"/>
<dbReference type="RefSeq" id="WP_244938006.1">
    <property type="nucleotide sequence ID" value="NZ_CP023067.1"/>
</dbReference>
<dbReference type="STRING" id="716928.GCA_000261485_01424"/>
<reference evidence="1 2" key="1">
    <citation type="submission" date="2017-08" db="EMBL/GenBank/DDBJ databases">
        <title>Multipartite genome sequences of Sinorhizobium species nodulating soybeans.</title>
        <authorList>
            <person name="Tian C.F."/>
        </authorList>
    </citation>
    <scope>NUCLEOTIDE SEQUENCE [LARGE SCALE GENOMIC DNA]</scope>
    <source>
        <strain evidence="1 2">CCBAU 05684</strain>
    </source>
</reference>